<dbReference type="KEGG" id="ttz:FHG85_10450"/>
<evidence type="ECO:0000256" key="2">
    <source>
        <dbReference type="ARBA" id="ARBA00022475"/>
    </source>
</evidence>
<keyword evidence="3 6" id="KW-0812">Transmembrane</keyword>
<sequence>MKTILRVFLYVSILALLFYLIRIDYVAFEKIHINYYLAAISVVLLYLGFIFSAISWKKILNLHDVNITTKQAIVSHGMPTFTKYIPGRVWTILGRAALIPNNNNIKLLSFISLKEQLIYLNLGLIISIYPVISTPGLKRYSVLLILLSFFMLLTLYLKSLHKLIEKTWNKLFHRKIELPLITKKEFISISLYILTYWLIWTMAFYLLLCSVFGQIPIYYSFAFPLSVSLGLMSLVLPGGIGIREGAITLFLITNGIQPALAASFSVLSRLWFIVGESLIFSTSLFLRKRN</sequence>
<keyword evidence="5 6" id="KW-0472">Membrane</keyword>
<dbReference type="Pfam" id="PF03706">
    <property type="entry name" value="LPG_synthase_TM"/>
    <property type="match status" value="1"/>
</dbReference>
<keyword evidence="8" id="KW-1185">Reference proteome</keyword>
<gene>
    <name evidence="7" type="ORF">FHG85_10450</name>
</gene>
<evidence type="ECO:0000256" key="1">
    <source>
        <dbReference type="ARBA" id="ARBA00004651"/>
    </source>
</evidence>
<organism evidence="7 8">
    <name type="scientific">Tenuifilum thalassicum</name>
    <dbReference type="NCBI Taxonomy" id="2590900"/>
    <lineage>
        <taxon>Bacteria</taxon>
        <taxon>Pseudomonadati</taxon>
        <taxon>Bacteroidota</taxon>
        <taxon>Bacteroidia</taxon>
        <taxon>Bacteroidales</taxon>
        <taxon>Tenuifilaceae</taxon>
        <taxon>Tenuifilum</taxon>
    </lineage>
</organism>
<evidence type="ECO:0000256" key="3">
    <source>
        <dbReference type="ARBA" id="ARBA00022692"/>
    </source>
</evidence>
<reference evidence="7 8" key="1">
    <citation type="submission" date="2019-07" db="EMBL/GenBank/DDBJ databases">
        <title>Thalassofilum flectens gen. nov., sp. nov., a novel moderate thermophilic anaerobe from a shallow sea hot spring in Kunashir Island (Russia), representing a new family in the order Bacteroidales, and proposal of Thalassofilacea fam. nov.</title>
        <authorList>
            <person name="Kochetkova T.V."/>
            <person name="Podosokorskaya O.A."/>
            <person name="Novikov A."/>
            <person name="Elcheninov A.G."/>
            <person name="Toshchakov S.V."/>
            <person name="Kublanov I.V."/>
        </authorList>
    </citation>
    <scope>NUCLEOTIDE SEQUENCE [LARGE SCALE GENOMIC DNA]</scope>
    <source>
        <strain evidence="7 8">38-H</strain>
    </source>
</reference>
<evidence type="ECO:0000256" key="6">
    <source>
        <dbReference type="SAM" id="Phobius"/>
    </source>
</evidence>
<accession>A0A7D3Y5J0</accession>
<feature type="transmembrane region" description="Helical" evidence="6">
    <location>
        <begin position="191"/>
        <end position="215"/>
    </location>
</feature>
<evidence type="ECO:0000256" key="4">
    <source>
        <dbReference type="ARBA" id="ARBA00022989"/>
    </source>
</evidence>
<proteinExistence type="predicted"/>
<feature type="transmembrane region" description="Helical" evidence="6">
    <location>
        <begin position="117"/>
        <end position="134"/>
    </location>
</feature>
<feature type="transmembrane region" description="Helical" evidence="6">
    <location>
        <begin position="7"/>
        <end position="27"/>
    </location>
</feature>
<evidence type="ECO:0008006" key="9">
    <source>
        <dbReference type="Google" id="ProtNLM"/>
    </source>
</evidence>
<dbReference type="InterPro" id="IPR022791">
    <property type="entry name" value="L-PG_synthase/AglD"/>
</dbReference>
<dbReference type="GO" id="GO:0005886">
    <property type="term" value="C:plasma membrane"/>
    <property type="evidence" value="ECO:0007669"/>
    <property type="project" value="UniProtKB-SubCell"/>
</dbReference>
<feature type="transmembrane region" description="Helical" evidence="6">
    <location>
        <begin position="140"/>
        <end position="157"/>
    </location>
</feature>
<evidence type="ECO:0000313" key="8">
    <source>
        <dbReference type="Proteomes" id="UP000500961"/>
    </source>
</evidence>
<comment type="subcellular location">
    <subcellularLocation>
        <location evidence="1">Cell membrane</location>
        <topology evidence="1">Multi-pass membrane protein</topology>
    </subcellularLocation>
</comment>
<dbReference type="Proteomes" id="UP000500961">
    <property type="component" value="Chromosome"/>
</dbReference>
<feature type="transmembrane region" description="Helical" evidence="6">
    <location>
        <begin position="33"/>
        <end position="54"/>
    </location>
</feature>
<evidence type="ECO:0000313" key="7">
    <source>
        <dbReference type="EMBL" id="QKG80669.1"/>
    </source>
</evidence>
<name>A0A7D3Y5J0_9BACT</name>
<evidence type="ECO:0000256" key="5">
    <source>
        <dbReference type="ARBA" id="ARBA00023136"/>
    </source>
</evidence>
<dbReference type="RefSeq" id="WP_173075613.1">
    <property type="nucleotide sequence ID" value="NZ_CP041345.1"/>
</dbReference>
<protein>
    <recommendedName>
        <fullName evidence="9">Flippase-like domain-containing protein</fullName>
    </recommendedName>
</protein>
<dbReference type="EMBL" id="CP041345">
    <property type="protein sequence ID" value="QKG80669.1"/>
    <property type="molecule type" value="Genomic_DNA"/>
</dbReference>
<keyword evidence="2" id="KW-1003">Cell membrane</keyword>
<dbReference type="AlphaFoldDB" id="A0A7D3Y5J0"/>
<keyword evidence="4 6" id="KW-1133">Transmembrane helix</keyword>
<feature type="transmembrane region" description="Helical" evidence="6">
    <location>
        <begin position="221"/>
        <end position="240"/>
    </location>
</feature>